<accession>A0A7W6W3J1</accession>
<dbReference type="Gene3D" id="3.40.50.1010">
    <property type="entry name" value="5'-nuclease"/>
    <property type="match status" value="1"/>
</dbReference>
<evidence type="ECO:0000313" key="3">
    <source>
        <dbReference type="Proteomes" id="UP000540909"/>
    </source>
</evidence>
<evidence type="ECO:0000259" key="1">
    <source>
        <dbReference type="Pfam" id="PF01850"/>
    </source>
</evidence>
<feature type="domain" description="PIN" evidence="1">
    <location>
        <begin position="6"/>
        <end position="35"/>
    </location>
</feature>
<comment type="caution">
    <text evidence="2">The sequence shown here is derived from an EMBL/GenBank/DDBJ whole genome shotgun (WGS) entry which is preliminary data.</text>
</comment>
<dbReference type="Pfam" id="PF01850">
    <property type="entry name" value="PIN"/>
    <property type="match status" value="1"/>
</dbReference>
<name>A0A7W6W3J1_9HYPH</name>
<evidence type="ECO:0000313" key="2">
    <source>
        <dbReference type="EMBL" id="MBB4234371.1"/>
    </source>
</evidence>
<sequence>MKGTILAPLDMMIAAHAVTTAATLVTRDKVFARMSGALRVDDWASERR</sequence>
<dbReference type="EMBL" id="JACIFY010000002">
    <property type="protein sequence ID" value="MBB4234371.1"/>
    <property type="molecule type" value="Genomic_DNA"/>
</dbReference>
<proteinExistence type="predicted"/>
<organism evidence="2 3">
    <name type="scientific">Rhizobium esperanzae</name>
    <dbReference type="NCBI Taxonomy" id="1967781"/>
    <lineage>
        <taxon>Bacteria</taxon>
        <taxon>Pseudomonadati</taxon>
        <taxon>Pseudomonadota</taxon>
        <taxon>Alphaproteobacteria</taxon>
        <taxon>Hyphomicrobiales</taxon>
        <taxon>Rhizobiaceae</taxon>
        <taxon>Rhizobium/Agrobacterium group</taxon>
        <taxon>Rhizobium</taxon>
    </lineage>
</organism>
<protein>
    <submittedName>
        <fullName evidence="2">Putative nucleic acid-binding protein</fullName>
    </submittedName>
</protein>
<gene>
    <name evidence="2" type="ORF">GGD57_000920</name>
</gene>
<dbReference type="InterPro" id="IPR029060">
    <property type="entry name" value="PIN-like_dom_sf"/>
</dbReference>
<dbReference type="InterPro" id="IPR002716">
    <property type="entry name" value="PIN_dom"/>
</dbReference>
<reference evidence="2 3" key="1">
    <citation type="submission" date="2020-08" db="EMBL/GenBank/DDBJ databases">
        <title>Genomic Encyclopedia of Type Strains, Phase IV (KMG-V): Genome sequencing to study the core and pangenomes of soil and plant-associated prokaryotes.</title>
        <authorList>
            <person name="Whitman W."/>
        </authorList>
    </citation>
    <scope>NUCLEOTIDE SEQUENCE [LARGE SCALE GENOMIC DNA]</scope>
    <source>
        <strain evidence="2 3">SEMIA 4089</strain>
    </source>
</reference>
<dbReference type="SUPFAM" id="SSF88723">
    <property type="entry name" value="PIN domain-like"/>
    <property type="match status" value="1"/>
</dbReference>
<dbReference type="Proteomes" id="UP000540909">
    <property type="component" value="Unassembled WGS sequence"/>
</dbReference>
<dbReference type="AlphaFoldDB" id="A0A7W6W3J1"/>